<feature type="transmembrane region" description="Helical" evidence="1">
    <location>
        <begin position="43"/>
        <end position="64"/>
    </location>
</feature>
<sequence>MNVCSVTLMVLSSTLIIFLLLHHHNKNMIKFDIKSKKNKTSNFVQRSFTIMYYSISSHFIGHLFSNSDIKPDPERTAGLTQRTRSYRD</sequence>
<accession>A0ABQ9GMB2</accession>
<proteinExistence type="predicted"/>
<dbReference type="Proteomes" id="UP001159363">
    <property type="component" value="Chromosome 10"/>
</dbReference>
<name>A0ABQ9GMB2_9NEOP</name>
<keyword evidence="1" id="KW-0812">Transmembrane</keyword>
<keyword evidence="3" id="KW-1185">Reference proteome</keyword>
<keyword evidence="1" id="KW-0472">Membrane</keyword>
<reference evidence="2 3" key="1">
    <citation type="submission" date="2023-02" db="EMBL/GenBank/DDBJ databases">
        <title>LHISI_Scaffold_Assembly.</title>
        <authorList>
            <person name="Stuart O.P."/>
            <person name="Cleave R."/>
            <person name="Magrath M.J.L."/>
            <person name="Mikheyev A.S."/>
        </authorList>
    </citation>
    <scope>NUCLEOTIDE SEQUENCE [LARGE SCALE GENOMIC DNA]</scope>
    <source>
        <strain evidence="2">Daus_M_001</strain>
        <tissue evidence="2">Leg muscle</tissue>
    </source>
</reference>
<evidence type="ECO:0000313" key="3">
    <source>
        <dbReference type="Proteomes" id="UP001159363"/>
    </source>
</evidence>
<evidence type="ECO:0000313" key="2">
    <source>
        <dbReference type="EMBL" id="KAJ8873165.1"/>
    </source>
</evidence>
<feature type="transmembrane region" description="Helical" evidence="1">
    <location>
        <begin position="6"/>
        <end position="22"/>
    </location>
</feature>
<comment type="caution">
    <text evidence="2">The sequence shown here is derived from an EMBL/GenBank/DDBJ whole genome shotgun (WGS) entry which is preliminary data.</text>
</comment>
<keyword evidence="1" id="KW-1133">Transmembrane helix</keyword>
<dbReference type="EMBL" id="JARBHB010000011">
    <property type="protein sequence ID" value="KAJ8873165.1"/>
    <property type="molecule type" value="Genomic_DNA"/>
</dbReference>
<evidence type="ECO:0000256" key="1">
    <source>
        <dbReference type="SAM" id="Phobius"/>
    </source>
</evidence>
<organism evidence="2 3">
    <name type="scientific">Dryococelus australis</name>
    <dbReference type="NCBI Taxonomy" id="614101"/>
    <lineage>
        <taxon>Eukaryota</taxon>
        <taxon>Metazoa</taxon>
        <taxon>Ecdysozoa</taxon>
        <taxon>Arthropoda</taxon>
        <taxon>Hexapoda</taxon>
        <taxon>Insecta</taxon>
        <taxon>Pterygota</taxon>
        <taxon>Neoptera</taxon>
        <taxon>Polyneoptera</taxon>
        <taxon>Phasmatodea</taxon>
        <taxon>Verophasmatodea</taxon>
        <taxon>Anareolatae</taxon>
        <taxon>Phasmatidae</taxon>
        <taxon>Eurycanthinae</taxon>
        <taxon>Dryococelus</taxon>
    </lineage>
</organism>
<protein>
    <submittedName>
        <fullName evidence="2">Uncharacterized protein</fullName>
    </submittedName>
</protein>
<gene>
    <name evidence="2" type="ORF">PR048_026782</name>
</gene>